<evidence type="ECO:0000313" key="2">
    <source>
        <dbReference type="Proteomes" id="UP000830395"/>
    </source>
</evidence>
<protein>
    <submittedName>
        <fullName evidence="1">Uncharacterized protein</fullName>
    </submittedName>
</protein>
<accession>A0ACC5XXW2</accession>
<evidence type="ECO:0000313" key="1">
    <source>
        <dbReference type="EMBL" id="MCJ8728217.1"/>
    </source>
</evidence>
<sequence>MSQYPLLSSVLSLSSFLLMKMPWQGAQTSIYCAVTEGLEDKSGCYFNDCAEKEPAPEAKDDEVAQRLWNESTRLDISVICTCFQYCKDMMFFLHQIKLFGF</sequence>
<gene>
    <name evidence="1" type="ORF">PDJAM_G00001720</name>
</gene>
<name>A0ACC5XXW2_9TELE</name>
<dbReference type="EMBL" id="CM040975">
    <property type="protein sequence ID" value="MCJ8728217.1"/>
    <property type="molecule type" value="Genomic_DNA"/>
</dbReference>
<comment type="caution">
    <text evidence="1">The sequence shown here is derived from an EMBL/GenBank/DDBJ whole genome shotgun (WGS) entry which is preliminary data.</text>
</comment>
<keyword evidence="2" id="KW-1185">Reference proteome</keyword>
<dbReference type="Proteomes" id="UP000830395">
    <property type="component" value="Chromosome 1"/>
</dbReference>
<proteinExistence type="predicted"/>
<organism evidence="1 2">
    <name type="scientific">Pangasius djambal</name>
    <dbReference type="NCBI Taxonomy" id="1691987"/>
    <lineage>
        <taxon>Eukaryota</taxon>
        <taxon>Metazoa</taxon>
        <taxon>Chordata</taxon>
        <taxon>Craniata</taxon>
        <taxon>Vertebrata</taxon>
        <taxon>Euteleostomi</taxon>
        <taxon>Actinopterygii</taxon>
        <taxon>Neopterygii</taxon>
        <taxon>Teleostei</taxon>
        <taxon>Ostariophysi</taxon>
        <taxon>Siluriformes</taxon>
        <taxon>Pangasiidae</taxon>
        <taxon>Pangasius</taxon>
    </lineage>
</organism>
<reference evidence="1" key="1">
    <citation type="submission" date="2020-02" db="EMBL/GenBank/DDBJ databases">
        <title>Genome sequencing of the panga catfish, Pangasius djambal.</title>
        <authorList>
            <person name="Wen M."/>
            <person name="Zahm M."/>
            <person name="Roques C."/>
            <person name="Cabau C."/>
            <person name="Klopp C."/>
            <person name="Donnadieu C."/>
            <person name="Jouanno E."/>
            <person name="Avarre J.-C."/>
            <person name="Campet M."/>
            <person name="Ha T."/>
            <person name="Dugue R."/>
            <person name="Lampietro C."/>
            <person name="Louis A."/>
            <person name="Herpin A."/>
            <person name="Echchiki A."/>
            <person name="Berthelot C."/>
            <person name="Parey E."/>
            <person name="Roest-Crollius H."/>
            <person name="Braasch I."/>
            <person name="Postlethwait J.H."/>
            <person name="Bobe J."/>
            <person name="Montfort J."/>
            <person name="Bouchez O."/>
            <person name="Begum T."/>
            <person name="Schartl M."/>
            <person name="Gustiano R."/>
            <person name="Guiguen Y."/>
        </authorList>
    </citation>
    <scope>NUCLEOTIDE SEQUENCE</scope>
    <source>
        <strain evidence="1">Pdj_M5554</strain>
    </source>
</reference>